<evidence type="ECO:0000313" key="13">
    <source>
        <dbReference type="Proteomes" id="UP001564408"/>
    </source>
</evidence>
<dbReference type="InterPro" id="IPR011919">
    <property type="entry name" value="Cell_div_ZipA"/>
</dbReference>
<protein>
    <recommendedName>
        <fullName evidence="8 9">Cell division protein ZipA</fullName>
    </recommendedName>
</protein>
<evidence type="ECO:0000256" key="2">
    <source>
        <dbReference type="ARBA" id="ARBA00022519"/>
    </source>
</evidence>
<sequence length="259" mass="28489">MDANTLRLILIVVGVMLIVALYLWERRRARADDDDEFDDPVHWDSRRDPDVDVWDSSPAGARRTEPDEPRTESLVERVGLARPDKRLATVKPRPVPRASAPEPEPVPEPEPDLSQPLIVQISLIARDNGRFDGAAVVAAASACGLEPGEMDVFHCYLGDENEQHTLFRVANLVKPGTFPFGAMDGFETPGVVLFASLEGDAGDLAVIDEMVATARCLAEELKAEIRDETRNPFTAAKEETLRARVLARQVARESEADAP</sequence>
<organism evidence="12 13">
    <name type="scientific">Thioalkalicoccus limnaeus</name>
    <dbReference type="NCBI Taxonomy" id="120681"/>
    <lineage>
        <taxon>Bacteria</taxon>
        <taxon>Pseudomonadati</taxon>
        <taxon>Pseudomonadota</taxon>
        <taxon>Gammaproteobacteria</taxon>
        <taxon>Chromatiales</taxon>
        <taxon>Chromatiaceae</taxon>
        <taxon>Thioalkalicoccus</taxon>
    </lineage>
</organism>
<evidence type="ECO:0000256" key="7">
    <source>
        <dbReference type="ARBA" id="ARBA00023306"/>
    </source>
</evidence>
<dbReference type="Proteomes" id="UP001564408">
    <property type="component" value="Unassembled WGS sequence"/>
</dbReference>
<dbReference type="EMBL" id="JBDKXB010000003">
    <property type="protein sequence ID" value="MEY6431488.1"/>
    <property type="molecule type" value="Genomic_DNA"/>
</dbReference>
<feature type="compositionally biased region" description="Basic and acidic residues" evidence="10">
    <location>
        <begin position="39"/>
        <end position="50"/>
    </location>
</feature>
<comment type="subcellular location">
    <subcellularLocation>
        <location evidence="8">Cell inner membrane</location>
        <topology evidence="8">Single-pass type I membrane protein</topology>
    </subcellularLocation>
    <text evidence="8">Localizes to the Z ring in an FtsZ-dependent manner.</text>
</comment>
<evidence type="ECO:0000313" key="12">
    <source>
        <dbReference type="EMBL" id="MEY6431488.1"/>
    </source>
</evidence>
<keyword evidence="4 8" id="KW-0812">Transmembrane</keyword>
<keyword evidence="7 8" id="KW-0131">Cell cycle</keyword>
<comment type="caution">
    <text evidence="12">The sequence shown here is derived from an EMBL/GenBank/DDBJ whole genome shotgun (WGS) entry which is preliminary data.</text>
</comment>
<feature type="compositionally biased region" description="Basic and acidic residues" evidence="10">
    <location>
        <begin position="62"/>
        <end position="75"/>
    </location>
</feature>
<feature type="region of interest" description="Disordered" evidence="10">
    <location>
        <begin position="34"/>
        <end position="114"/>
    </location>
</feature>
<keyword evidence="1 8" id="KW-1003">Cell membrane</keyword>
<dbReference type="PANTHER" id="PTHR38685:SF1">
    <property type="entry name" value="CELL DIVISION PROTEIN ZIPA"/>
    <property type="match status" value="1"/>
</dbReference>
<evidence type="ECO:0000256" key="4">
    <source>
        <dbReference type="ARBA" id="ARBA00022692"/>
    </source>
</evidence>
<comment type="similarity">
    <text evidence="8 9">Belongs to the ZipA family.</text>
</comment>
<comment type="function">
    <text evidence="8 9">Essential cell division protein that stabilizes the FtsZ protofilaments by cross-linking them and that serves as a cytoplasmic membrane anchor for the Z ring. Also required for the recruitment to the septal ring of downstream cell division proteins.</text>
</comment>
<feature type="transmembrane region" description="Helical" evidence="8">
    <location>
        <begin position="6"/>
        <end position="24"/>
    </location>
</feature>
<dbReference type="SMART" id="SM00771">
    <property type="entry name" value="ZipA_C"/>
    <property type="match status" value="1"/>
</dbReference>
<comment type="subunit">
    <text evidence="8">Interacts with FtsZ via their C-terminal domains.</text>
</comment>
<dbReference type="Gene3D" id="3.30.1400.10">
    <property type="entry name" value="ZipA, C-terminal FtsZ-binding domain"/>
    <property type="match status" value="1"/>
</dbReference>
<keyword evidence="5 8" id="KW-1133">Transmembrane helix</keyword>
<evidence type="ECO:0000259" key="11">
    <source>
        <dbReference type="SMART" id="SM00771"/>
    </source>
</evidence>
<evidence type="ECO:0000256" key="5">
    <source>
        <dbReference type="ARBA" id="ARBA00022989"/>
    </source>
</evidence>
<dbReference type="PANTHER" id="PTHR38685">
    <property type="entry name" value="CELL DIVISION PROTEIN ZIPA"/>
    <property type="match status" value="1"/>
</dbReference>
<dbReference type="SUPFAM" id="SSF64383">
    <property type="entry name" value="Cell-division protein ZipA, C-terminal domain"/>
    <property type="match status" value="1"/>
</dbReference>
<keyword evidence="6 8" id="KW-0472">Membrane</keyword>
<evidence type="ECO:0000256" key="8">
    <source>
        <dbReference type="HAMAP-Rule" id="MF_00509"/>
    </source>
</evidence>
<dbReference type="Pfam" id="PF04354">
    <property type="entry name" value="ZipA_C"/>
    <property type="match status" value="1"/>
</dbReference>
<keyword evidence="3 8" id="KW-0132">Cell division</keyword>
<feature type="domain" description="ZipA C-terminal FtsZ-binding" evidence="11">
    <location>
        <begin position="115"/>
        <end position="245"/>
    </location>
</feature>
<dbReference type="InterPro" id="IPR036765">
    <property type="entry name" value="ZipA_FtsZ-bd_C_sf"/>
</dbReference>
<proteinExistence type="inferred from homology"/>
<evidence type="ECO:0000256" key="1">
    <source>
        <dbReference type="ARBA" id="ARBA00022475"/>
    </source>
</evidence>
<evidence type="ECO:0000256" key="6">
    <source>
        <dbReference type="ARBA" id="ARBA00023136"/>
    </source>
</evidence>
<keyword evidence="2 8" id="KW-0997">Cell inner membrane</keyword>
<reference evidence="12 13" key="1">
    <citation type="submission" date="2024-05" db="EMBL/GenBank/DDBJ databases">
        <title>Genome Sequence and Characterization of the New Strain Purple Sulfur Bacterium of Genus Thioalkalicoccus.</title>
        <authorList>
            <person name="Bryantseva I.A."/>
            <person name="Kyndt J.A."/>
            <person name="Imhoff J.F."/>
        </authorList>
    </citation>
    <scope>NUCLEOTIDE SEQUENCE [LARGE SCALE GENOMIC DNA]</scope>
    <source>
        <strain evidence="12 13">Um2</strain>
    </source>
</reference>
<accession>A0ABV4BE10</accession>
<dbReference type="HAMAP" id="MF_00509">
    <property type="entry name" value="ZipA"/>
    <property type="match status" value="1"/>
</dbReference>
<name>A0ABV4BE10_9GAMM</name>
<gene>
    <name evidence="8" type="primary">zipA</name>
    <name evidence="12" type="ORF">ABC977_03595</name>
</gene>
<dbReference type="GO" id="GO:0051301">
    <property type="term" value="P:cell division"/>
    <property type="evidence" value="ECO:0007669"/>
    <property type="project" value="UniProtKB-KW"/>
</dbReference>
<evidence type="ECO:0000256" key="3">
    <source>
        <dbReference type="ARBA" id="ARBA00022618"/>
    </source>
</evidence>
<evidence type="ECO:0000256" key="9">
    <source>
        <dbReference type="RuleBase" id="RU003612"/>
    </source>
</evidence>
<dbReference type="RefSeq" id="WP_369665870.1">
    <property type="nucleotide sequence ID" value="NZ_JBDKXB010000003.1"/>
</dbReference>
<keyword evidence="13" id="KW-1185">Reference proteome</keyword>
<dbReference type="InterPro" id="IPR007449">
    <property type="entry name" value="ZipA_FtsZ-bd_C"/>
</dbReference>
<evidence type="ECO:0000256" key="10">
    <source>
        <dbReference type="SAM" id="MobiDB-lite"/>
    </source>
</evidence>